<dbReference type="Proteomes" id="UP000037939">
    <property type="component" value="Unassembled WGS sequence"/>
</dbReference>
<keyword evidence="2" id="KW-1185">Reference proteome</keyword>
<organism evidence="1 2">
    <name type="scientific">Amantichitinum ursilacus</name>
    <dbReference type="NCBI Taxonomy" id="857265"/>
    <lineage>
        <taxon>Bacteria</taxon>
        <taxon>Pseudomonadati</taxon>
        <taxon>Pseudomonadota</taxon>
        <taxon>Betaproteobacteria</taxon>
        <taxon>Neisseriales</taxon>
        <taxon>Chitinibacteraceae</taxon>
        <taxon>Amantichitinum</taxon>
    </lineage>
</organism>
<proteinExistence type="predicted"/>
<dbReference type="PATRIC" id="fig|857265.3.peg.1194"/>
<dbReference type="CDD" id="cd14744">
    <property type="entry name" value="PAAR_CT_2"/>
    <property type="match status" value="1"/>
</dbReference>
<protein>
    <submittedName>
        <fullName evidence="1">PAAR motif protein</fullName>
    </submittedName>
</protein>
<dbReference type="InterPro" id="IPR008727">
    <property type="entry name" value="PAAR_motif"/>
</dbReference>
<evidence type="ECO:0000313" key="2">
    <source>
        <dbReference type="Proteomes" id="UP000037939"/>
    </source>
</evidence>
<gene>
    <name evidence="1" type="ORF">WG78_05825</name>
</gene>
<dbReference type="OrthoDB" id="8686772at2"/>
<dbReference type="STRING" id="857265.WG78_05825"/>
<accession>A0A0N0GPU9</accession>
<dbReference type="EMBL" id="LAQT01000003">
    <property type="protein sequence ID" value="KPC54144.1"/>
    <property type="molecule type" value="Genomic_DNA"/>
</dbReference>
<dbReference type="AlphaFoldDB" id="A0A0N0GPU9"/>
<dbReference type="Pfam" id="PF05488">
    <property type="entry name" value="PAAR_motif"/>
    <property type="match status" value="1"/>
</dbReference>
<comment type="caution">
    <text evidence="1">The sequence shown here is derived from an EMBL/GenBank/DDBJ whole genome shotgun (WGS) entry which is preliminary data.</text>
</comment>
<reference evidence="1 2" key="1">
    <citation type="submission" date="2015-07" db="EMBL/GenBank/DDBJ databases">
        <title>Draft genome sequence of the Amantichitinum ursilacus IGB-41, a new chitin-degrading bacterium.</title>
        <authorList>
            <person name="Kirstahler P."/>
            <person name="Guenther M."/>
            <person name="Grumaz C."/>
            <person name="Rupp S."/>
            <person name="Zibek S."/>
            <person name="Sohn K."/>
        </authorList>
    </citation>
    <scope>NUCLEOTIDE SEQUENCE [LARGE SCALE GENOMIC DNA]</scope>
    <source>
        <strain evidence="1 2">IGB-41</strain>
    </source>
</reference>
<evidence type="ECO:0000313" key="1">
    <source>
        <dbReference type="EMBL" id="KPC54144.1"/>
    </source>
</evidence>
<sequence length="85" mass="8713">MPSLIYVGDKTSHGGVVLSGSARVTQAGRGAARKTDRVSCPKCGDNMIVDGDDLIRDGDLPLAFHGDKTACGATLIASFSNTGSM</sequence>
<dbReference type="Gene3D" id="2.60.200.60">
    <property type="match status" value="1"/>
</dbReference>
<name>A0A0N0GPU9_9NEIS</name>
<dbReference type="RefSeq" id="WP_053936847.1">
    <property type="nucleotide sequence ID" value="NZ_LAQT01000003.1"/>
</dbReference>